<proteinExistence type="predicted"/>
<keyword evidence="3" id="KW-1185">Reference proteome</keyword>
<protein>
    <submittedName>
        <fullName evidence="2">Uncharacterized protein</fullName>
    </submittedName>
</protein>
<evidence type="ECO:0000256" key="1">
    <source>
        <dbReference type="SAM" id="MobiDB-lite"/>
    </source>
</evidence>
<dbReference type="EMBL" id="JBHSIV010000004">
    <property type="protein sequence ID" value="MFC5061486.1"/>
    <property type="molecule type" value="Genomic_DNA"/>
</dbReference>
<sequence length="58" mass="6335">MVTTAAVVGLGWVAAPWVALVARGTLEEQQIRDWRDEEPAVPHIPRPRSAPPVESHAL</sequence>
<evidence type="ECO:0000313" key="3">
    <source>
        <dbReference type="Proteomes" id="UP001595947"/>
    </source>
</evidence>
<comment type="caution">
    <text evidence="2">The sequence shown here is derived from an EMBL/GenBank/DDBJ whole genome shotgun (WGS) entry which is preliminary data.</text>
</comment>
<dbReference type="RefSeq" id="WP_378034844.1">
    <property type="nucleotide sequence ID" value="NZ_JBHSIV010000004.1"/>
</dbReference>
<evidence type="ECO:0000313" key="2">
    <source>
        <dbReference type="EMBL" id="MFC5061486.1"/>
    </source>
</evidence>
<organism evidence="2 3">
    <name type="scientific">Actinomycetospora atypica</name>
    <dbReference type="NCBI Taxonomy" id="1290095"/>
    <lineage>
        <taxon>Bacteria</taxon>
        <taxon>Bacillati</taxon>
        <taxon>Actinomycetota</taxon>
        <taxon>Actinomycetes</taxon>
        <taxon>Pseudonocardiales</taxon>
        <taxon>Pseudonocardiaceae</taxon>
        <taxon>Actinomycetospora</taxon>
    </lineage>
</organism>
<dbReference type="Proteomes" id="UP001595947">
    <property type="component" value="Unassembled WGS sequence"/>
</dbReference>
<reference evidence="3" key="1">
    <citation type="journal article" date="2019" name="Int. J. Syst. Evol. Microbiol.">
        <title>The Global Catalogue of Microorganisms (GCM) 10K type strain sequencing project: providing services to taxonomists for standard genome sequencing and annotation.</title>
        <authorList>
            <consortium name="The Broad Institute Genomics Platform"/>
            <consortium name="The Broad Institute Genome Sequencing Center for Infectious Disease"/>
            <person name="Wu L."/>
            <person name="Ma J."/>
        </authorList>
    </citation>
    <scope>NUCLEOTIDE SEQUENCE [LARGE SCALE GENOMIC DNA]</scope>
    <source>
        <strain evidence="3">CGMCC 4.7093</strain>
    </source>
</reference>
<gene>
    <name evidence="2" type="ORF">ACFPBZ_04660</name>
</gene>
<name>A0ABV9YFT9_9PSEU</name>
<accession>A0ABV9YFT9</accession>
<feature type="region of interest" description="Disordered" evidence="1">
    <location>
        <begin position="33"/>
        <end position="58"/>
    </location>
</feature>